<feature type="compositionally biased region" description="Low complexity" evidence="10">
    <location>
        <begin position="110"/>
        <end position="121"/>
    </location>
</feature>
<evidence type="ECO:0000256" key="2">
    <source>
        <dbReference type="ARBA" id="ARBA00022771"/>
    </source>
</evidence>
<dbReference type="Proteomes" id="UP000197138">
    <property type="component" value="Unassembled WGS sequence"/>
</dbReference>
<evidence type="ECO:0000259" key="11">
    <source>
        <dbReference type="PROSITE" id="PS50884"/>
    </source>
</evidence>
<dbReference type="GO" id="GO:0003700">
    <property type="term" value="F:DNA-binding transcription factor activity"/>
    <property type="evidence" value="ECO:0007669"/>
    <property type="project" value="UniProtKB-UniRule"/>
</dbReference>
<evidence type="ECO:0000256" key="6">
    <source>
        <dbReference type="ARBA" id="ARBA00023163"/>
    </source>
</evidence>
<feature type="region of interest" description="Disordered" evidence="10">
    <location>
        <begin position="83"/>
        <end position="127"/>
    </location>
</feature>
<dbReference type="EMBL" id="MTKT01001287">
    <property type="protein sequence ID" value="OWM85065.1"/>
    <property type="molecule type" value="Genomic_DNA"/>
</dbReference>
<dbReference type="InterPro" id="IPR003851">
    <property type="entry name" value="Znf_Dof"/>
</dbReference>
<evidence type="ECO:0000256" key="4">
    <source>
        <dbReference type="ARBA" id="ARBA00023015"/>
    </source>
</evidence>
<evidence type="ECO:0000313" key="14">
    <source>
        <dbReference type="Proteomes" id="UP000197138"/>
    </source>
</evidence>
<dbReference type="Pfam" id="PF02701">
    <property type="entry name" value="Zn_ribbon_Dof"/>
    <property type="match status" value="1"/>
</dbReference>
<evidence type="ECO:0000256" key="5">
    <source>
        <dbReference type="ARBA" id="ARBA00023125"/>
    </source>
</evidence>
<keyword evidence="1 9" id="KW-0479">Metal-binding</keyword>
<protein>
    <recommendedName>
        <fullName evidence="9">Dof zinc finger protein</fullName>
    </recommendedName>
</protein>
<feature type="domain" description="Dof-type" evidence="11">
    <location>
        <begin position="38"/>
        <end position="92"/>
    </location>
</feature>
<comment type="function">
    <text evidence="9">Transcription factor that binds specifically to a 5'-AA[AG]G-3' consensus core sequence.</text>
</comment>
<keyword evidence="2 8" id="KW-0863">Zinc-finger</keyword>
<dbReference type="GO" id="GO:0005634">
    <property type="term" value="C:nucleus"/>
    <property type="evidence" value="ECO:0007669"/>
    <property type="project" value="UniProtKB-SubCell"/>
</dbReference>
<keyword evidence="6 9" id="KW-0804">Transcription</keyword>
<evidence type="ECO:0000256" key="3">
    <source>
        <dbReference type="ARBA" id="ARBA00022833"/>
    </source>
</evidence>
<keyword evidence="15" id="KW-1185">Reference proteome</keyword>
<comment type="subcellular location">
    <subcellularLocation>
        <location evidence="8 9">Nucleus</location>
    </subcellularLocation>
</comment>
<keyword evidence="3 9" id="KW-0862">Zinc</keyword>
<evidence type="ECO:0000313" key="12">
    <source>
        <dbReference type="EMBL" id="OWM85065.1"/>
    </source>
</evidence>
<evidence type="ECO:0000256" key="8">
    <source>
        <dbReference type="PROSITE-ProRule" id="PRU00071"/>
    </source>
</evidence>
<dbReference type="EMBL" id="PGOL01001505">
    <property type="protein sequence ID" value="PKI57464.1"/>
    <property type="molecule type" value="Genomic_DNA"/>
</dbReference>
<dbReference type="PANTHER" id="PTHR31992">
    <property type="entry name" value="DOF ZINC FINGER PROTEIN DOF1.4-RELATED"/>
    <property type="match status" value="1"/>
</dbReference>
<feature type="compositionally biased region" description="Basic residues" evidence="10">
    <location>
        <begin position="88"/>
        <end position="97"/>
    </location>
</feature>
<dbReference type="GeneID" id="116203122"/>
<dbReference type="OrthoDB" id="1927254at2759"/>
<name>A0A218XIM9_PUNGR</name>
<evidence type="ECO:0000313" key="15">
    <source>
        <dbReference type="Proteomes" id="UP000233551"/>
    </source>
</evidence>
<dbReference type="GO" id="GO:0008270">
    <property type="term" value="F:zinc ion binding"/>
    <property type="evidence" value="ECO:0007669"/>
    <property type="project" value="UniProtKB-KW"/>
</dbReference>
<accession>A0A218XIM9</accession>
<dbReference type="STRING" id="22663.A0A218XIM9"/>
<evidence type="ECO:0000256" key="1">
    <source>
        <dbReference type="ARBA" id="ARBA00022723"/>
    </source>
</evidence>
<keyword evidence="7 8" id="KW-0539">Nucleus</keyword>
<evidence type="ECO:0000256" key="10">
    <source>
        <dbReference type="SAM" id="MobiDB-lite"/>
    </source>
</evidence>
<evidence type="ECO:0000313" key="13">
    <source>
        <dbReference type="EMBL" id="PKI57464.1"/>
    </source>
</evidence>
<proteinExistence type="predicted"/>
<organism evidence="12 14">
    <name type="scientific">Punica granatum</name>
    <name type="common">Pomegranate</name>
    <dbReference type="NCBI Taxonomy" id="22663"/>
    <lineage>
        <taxon>Eukaryota</taxon>
        <taxon>Viridiplantae</taxon>
        <taxon>Streptophyta</taxon>
        <taxon>Embryophyta</taxon>
        <taxon>Tracheophyta</taxon>
        <taxon>Spermatophyta</taxon>
        <taxon>Magnoliopsida</taxon>
        <taxon>eudicotyledons</taxon>
        <taxon>Gunneridae</taxon>
        <taxon>Pentapetalae</taxon>
        <taxon>rosids</taxon>
        <taxon>malvids</taxon>
        <taxon>Myrtales</taxon>
        <taxon>Lythraceae</taxon>
        <taxon>Punica</taxon>
    </lineage>
</organism>
<dbReference type="Proteomes" id="UP000233551">
    <property type="component" value="Unassembled WGS sequence"/>
</dbReference>
<sequence length="297" mass="32446">MDPFSVPLQSIGNQMLSCQFAGIDRRWKLGGSGNEESPSCPRCASPNTKFCYYNNYSLTQPRYFCKSCRRYWTKGGSLRNVPVGGGCRKSRRSRAARAARANPFPAAHPNSNNRSAASTSSDDVDHDEQDRVHDIDMAAVFAKFLNQDSSPNSEIDQLNCADQESPSDEVDPSFALPINVIDPLMFLSQDTAGQGKQQIQGDGEVQEFMAGNDLDLLGLTPSMLAEGDLDGSMLAAGGGLWIDPESLSFPNSTWQHETLSSSSADHDWKIGSSSTNLMMMTGDNWNSTFDFPGFEVL</sequence>
<evidence type="ECO:0000256" key="7">
    <source>
        <dbReference type="ARBA" id="ARBA00023242"/>
    </source>
</evidence>
<keyword evidence="4 9" id="KW-0805">Transcription regulation</keyword>
<reference evidence="14" key="1">
    <citation type="journal article" date="2017" name="Plant J.">
        <title>The pomegranate (Punica granatum L.) genome and the genomics of punicalagin biosynthesis.</title>
        <authorList>
            <person name="Qin G."/>
            <person name="Xu C."/>
            <person name="Ming R."/>
            <person name="Tang H."/>
            <person name="Guyot R."/>
            <person name="Kramer E.M."/>
            <person name="Hu Y."/>
            <person name="Yi X."/>
            <person name="Qi Y."/>
            <person name="Xu X."/>
            <person name="Gao Z."/>
            <person name="Pan H."/>
            <person name="Jian J."/>
            <person name="Tian Y."/>
            <person name="Yue Z."/>
            <person name="Xu Y."/>
        </authorList>
    </citation>
    <scope>NUCLEOTIDE SEQUENCE [LARGE SCALE GENOMIC DNA]</scope>
    <source>
        <strain evidence="14">cv. Dabenzi</strain>
    </source>
</reference>
<dbReference type="PANTHER" id="PTHR31992:SF316">
    <property type="entry name" value="DOF ZINC FINGER PROTEIN DOF1.2"/>
    <property type="match status" value="1"/>
</dbReference>
<dbReference type="InterPro" id="IPR045174">
    <property type="entry name" value="Dof"/>
</dbReference>
<reference evidence="12" key="2">
    <citation type="submission" date="2017-06" db="EMBL/GenBank/DDBJ databases">
        <title>The pomegranate genome and the genomics of punicalagin biosynthesis.</title>
        <authorList>
            <person name="Xu C."/>
        </authorList>
    </citation>
    <scope>NUCLEOTIDE SEQUENCE [LARGE SCALE GENOMIC DNA]</scope>
    <source>
        <tissue evidence="12">Fresh leaf</tissue>
    </source>
</reference>
<dbReference type="PROSITE" id="PS50884">
    <property type="entry name" value="ZF_DOF_2"/>
    <property type="match status" value="1"/>
</dbReference>
<comment type="caution">
    <text evidence="12">The sequence shown here is derived from an EMBL/GenBank/DDBJ whole genome shotgun (WGS) entry which is preliminary data.</text>
</comment>
<reference evidence="13 15" key="3">
    <citation type="submission" date="2017-11" db="EMBL/GenBank/DDBJ databases">
        <title>De-novo sequencing of pomegranate (Punica granatum L.) genome.</title>
        <authorList>
            <person name="Akparov Z."/>
            <person name="Amiraslanov A."/>
            <person name="Hajiyeva S."/>
            <person name="Abbasov M."/>
            <person name="Kaur K."/>
            <person name="Hamwieh A."/>
            <person name="Solovyev V."/>
            <person name="Salamov A."/>
            <person name="Braich B."/>
            <person name="Kosarev P."/>
            <person name="Mahmoud A."/>
            <person name="Hajiyev E."/>
            <person name="Babayeva S."/>
            <person name="Izzatullayeva V."/>
            <person name="Mammadov A."/>
            <person name="Mammadov A."/>
            <person name="Sharifova S."/>
            <person name="Ojaghi J."/>
            <person name="Eynullazada K."/>
            <person name="Bayramov B."/>
            <person name="Abdulazimova A."/>
            <person name="Shahmuradov I."/>
        </authorList>
    </citation>
    <scope>NUCLEOTIDE SEQUENCE [LARGE SCALE GENOMIC DNA]</scope>
    <source>
        <strain evidence="13">AG2017</strain>
        <strain evidence="15">cv. AG2017</strain>
        <tissue evidence="13">Leaf</tissue>
    </source>
</reference>
<dbReference type="PROSITE" id="PS01361">
    <property type="entry name" value="ZF_DOF_1"/>
    <property type="match status" value="1"/>
</dbReference>
<dbReference type="AlphaFoldDB" id="A0A218XIM9"/>
<keyword evidence="5 8" id="KW-0238">DNA-binding</keyword>
<gene>
    <name evidence="12" type="ORF">CDL15_Pgr027852</name>
    <name evidence="13" type="ORF">CRG98_022115</name>
</gene>
<evidence type="ECO:0000256" key="9">
    <source>
        <dbReference type="RuleBase" id="RU369094"/>
    </source>
</evidence>
<dbReference type="GO" id="GO:0003677">
    <property type="term" value="F:DNA binding"/>
    <property type="evidence" value="ECO:0007669"/>
    <property type="project" value="UniProtKB-UniRule"/>
</dbReference>